<feature type="binding site" evidence="8">
    <location>
        <position position="233"/>
    </location>
    <ligand>
        <name>Zn(2+)</name>
        <dbReference type="ChEBI" id="CHEBI:29105"/>
    </ligand>
</feature>
<dbReference type="CDD" id="cd02440">
    <property type="entry name" value="AdoMet_MTases"/>
    <property type="match status" value="1"/>
</dbReference>
<name>A0A6B0GSM3_9EURY</name>
<comment type="catalytic activity">
    <reaction evidence="8">
        <text>guanosine(26) in tRNA + 2 S-adenosyl-L-methionine = N(2)-dimethylguanosine(26) in tRNA + 2 S-adenosyl-L-homocysteine + 2 H(+)</text>
        <dbReference type="Rhea" id="RHEA:43140"/>
        <dbReference type="Rhea" id="RHEA-COMP:10359"/>
        <dbReference type="Rhea" id="RHEA-COMP:10360"/>
        <dbReference type="ChEBI" id="CHEBI:15378"/>
        <dbReference type="ChEBI" id="CHEBI:57856"/>
        <dbReference type="ChEBI" id="CHEBI:59789"/>
        <dbReference type="ChEBI" id="CHEBI:74269"/>
        <dbReference type="ChEBI" id="CHEBI:74513"/>
        <dbReference type="EC" id="2.1.1.216"/>
    </reaction>
</comment>
<dbReference type="InterPro" id="IPR022923">
    <property type="entry name" value="TRM1_arc_bac"/>
</dbReference>
<dbReference type="AlphaFoldDB" id="A0A6B0GSM3"/>
<dbReference type="GO" id="GO:0002940">
    <property type="term" value="P:tRNA N2-guanine methylation"/>
    <property type="evidence" value="ECO:0007669"/>
    <property type="project" value="TreeGrafter"/>
</dbReference>
<sequence>MDIREGDVSVEVPEQAEAGRGEGVFFNPDQELNRDLTVAVLRAHAEEHDVGSYLDATAASGIRGVRAASEGWDVTCSDTDPEAVELARENFERNDLTGEVLHRNANALMHETWHDVVDLDPFGTPVPFADAAFNSARELVCVTATDTAPLCGAHFESGVRKYGAVPVNTDYHPEVGMRVLLSALARTAARYDVGVTPVFSHATRHYVRTYLRVSERATDANAAIDELGYVYHCFECRYREHEYGYLPDPIGDCPHCGTATRTVGPLWLGRTHDPAFVERVAGHVADEMGERKRAERLCERLAGELDEPTHYDQHRLSKQWGVSAVGMDEFVERLREAGFEASRSHYGGTTVKTDADVTEIRAAAVEESSEQNR</sequence>
<proteinExistence type="inferred from homology"/>
<dbReference type="Gene3D" id="3.30.56.70">
    <property type="entry name" value="N2,N2-dimethylguanosine tRNA methyltransferase, C-terminal domain"/>
    <property type="match status" value="1"/>
</dbReference>
<comment type="caution">
    <text evidence="8">Lacks conserved residue(s) required for the propagation of feature annotation.</text>
</comment>
<feature type="binding site" evidence="8">
    <location>
        <position position="236"/>
    </location>
    <ligand>
        <name>Zn(2+)</name>
        <dbReference type="ChEBI" id="CHEBI:29105"/>
    </ligand>
</feature>
<keyword evidence="6 8" id="KW-0694">RNA-binding</keyword>
<dbReference type="Proteomes" id="UP000451471">
    <property type="component" value="Unassembled WGS sequence"/>
</dbReference>
<dbReference type="SUPFAM" id="SSF53335">
    <property type="entry name" value="S-adenosyl-L-methionine-dependent methyltransferases"/>
    <property type="match status" value="1"/>
</dbReference>
<dbReference type="Gene3D" id="3.40.50.150">
    <property type="entry name" value="Vaccinia Virus protein VP39"/>
    <property type="match status" value="1"/>
</dbReference>
<keyword evidence="4 8" id="KW-0949">S-adenosyl-L-methionine</keyword>
<dbReference type="OrthoDB" id="372177at2157"/>
<evidence type="ECO:0000256" key="5">
    <source>
        <dbReference type="ARBA" id="ARBA00022694"/>
    </source>
</evidence>
<dbReference type="PANTHER" id="PTHR10631">
    <property type="entry name" value="N 2 ,N 2 -DIMETHYLGUANOSINE TRNA METHYLTRANSFERASE"/>
    <property type="match status" value="1"/>
</dbReference>
<dbReference type="Pfam" id="PF02005">
    <property type="entry name" value="TRM"/>
    <property type="match status" value="1"/>
</dbReference>
<dbReference type="HAMAP" id="MF_00290">
    <property type="entry name" value="tRNA_dimethyltr_TRM1"/>
    <property type="match status" value="1"/>
</dbReference>
<keyword evidence="5 8" id="KW-0819">tRNA processing</keyword>
<feature type="binding site" evidence="8">
    <location>
        <position position="253"/>
    </location>
    <ligand>
        <name>Zn(2+)</name>
        <dbReference type="ChEBI" id="CHEBI:29105"/>
    </ligand>
</feature>
<dbReference type="InterPro" id="IPR029063">
    <property type="entry name" value="SAM-dependent_MTases_sf"/>
</dbReference>
<keyword evidence="11" id="KW-1185">Reference proteome</keyword>
<dbReference type="GO" id="GO:0046872">
    <property type="term" value="F:metal ion binding"/>
    <property type="evidence" value="ECO:0007669"/>
    <property type="project" value="UniProtKB-KW"/>
</dbReference>
<dbReference type="NCBIfam" id="NF003327">
    <property type="entry name" value="PRK04338.1-1"/>
    <property type="match status" value="1"/>
</dbReference>
<evidence type="ECO:0000256" key="2">
    <source>
        <dbReference type="ARBA" id="ARBA00022603"/>
    </source>
</evidence>
<keyword evidence="8" id="KW-0862">Zinc</keyword>
<reference evidence="10 11" key="1">
    <citation type="submission" date="2019-12" db="EMBL/GenBank/DDBJ databases">
        <title>Halocatena pleomorpha gen. nov. sp. nov., an extremely halophilic archaeon of family Halobacteriaceae isolated from saltpan soil.</title>
        <authorList>
            <person name="Pal Y."/>
            <person name="Verma A."/>
            <person name="Krishnamurthi S."/>
            <person name="Kumar P."/>
        </authorList>
    </citation>
    <scope>NUCLEOTIDE SEQUENCE [LARGE SCALE GENOMIC DNA]</scope>
    <source>
        <strain evidence="10 11">JCM 16495</strain>
    </source>
</reference>
<dbReference type="NCBIfam" id="TIGR00308">
    <property type="entry name" value="TRM1"/>
    <property type="match status" value="1"/>
</dbReference>
<dbReference type="InterPro" id="IPR002905">
    <property type="entry name" value="Trm1"/>
</dbReference>
<dbReference type="PROSITE" id="PS51626">
    <property type="entry name" value="SAM_MT_TRM1"/>
    <property type="match status" value="1"/>
</dbReference>
<evidence type="ECO:0000256" key="7">
    <source>
        <dbReference type="ARBA" id="ARBA00039099"/>
    </source>
</evidence>
<keyword evidence="2 8" id="KW-0489">Methyltransferase</keyword>
<dbReference type="RefSeq" id="WP_158204322.1">
    <property type="nucleotide sequence ID" value="NZ_WSZK01000015.1"/>
</dbReference>
<feature type="binding site" evidence="8">
    <location>
        <position position="105"/>
    </location>
    <ligand>
        <name>S-adenosyl-L-methionine</name>
        <dbReference type="ChEBI" id="CHEBI:59789"/>
    </ligand>
</feature>
<dbReference type="GO" id="GO:0000049">
    <property type="term" value="F:tRNA binding"/>
    <property type="evidence" value="ECO:0007669"/>
    <property type="project" value="UniProtKB-UniRule"/>
</dbReference>
<feature type="binding site" evidence="8">
    <location>
        <position position="78"/>
    </location>
    <ligand>
        <name>S-adenosyl-L-methionine</name>
        <dbReference type="ChEBI" id="CHEBI:59789"/>
    </ligand>
</feature>
<dbReference type="GO" id="GO:0160104">
    <property type="term" value="F:tRNA (guanine(26)-N2)-dimethyltransferase activity"/>
    <property type="evidence" value="ECO:0007669"/>
    <property type="project" value="UniProtKB-UniRule"/>
</dbReference>
<feature type="binding site" evidence="8">
    <location>
        <position position="256"/>
    </location>
    <ligand>
        <name>Zn(2+)</name>
        <dbReference type="ChEBI" id="CHEBI:29105"/>
    </ligand>
</feature>
<accession>A0A6B0GSM3</accession>
<evidence type="ECO:0000256" key="9">
    <source>
        <dbReference type="PROSITE-ProRule" id="PRU00958"/>
    </source>
</evidence>
<gene>
    <name evidence="8" type="primary">trm1</name>
    <name evidence="10" type="ORF">GQS65_09235</name>
</gene>
<comment type="function">
    <text evidence="8">Dimethylates a single guanine residue at position 26 of a number of tRNAs using S-adenosyl-L-methionine as donor of the methyl groups.</text>
</comment>
<organism evidence="10 11">
    <name type="scientific">Halomarina oriensis</name>
    <dbReference type="NCBI Taxonomy" id="671145"/>
    <lineage>
        <taxon>Archaea</taxon>
        <taxon>Methanobacteriati</taxon>
        <taxon>Methanobacteriota</taxon>
        <taxon>Stenosarchaea group</taxon>
        <taxon>Halobacteria</taxon>
        <taxon>Halobacteriales</taxon>
        <taxon>Natronomonadaceae</taxon>
        <taxon>Halomarina</taxon>
    </lineage>
</organism>
<evidence type="ECO:0000256" key="8">
    <source>
        <dbReference type="HAMAP-Rule" id="MF_00290"/>
    </source>
</evidence>
<evidence type="ECO:0000256" key="4">
    <source>
        <dbReference type="ARBA" id="ARBA00022691"/>
    </source>
</evidence>
<dbReference type="EMBL" id="WSZK01000015">
    <property type="protein sequence ID" value="MWG34668.1"/>
    <property type="molecule type" value="Genomic_DNA"/>
</dbReference>
<keyword evidence="1 8" id="KW-0820">tRNA-binding</keyword>
<dbReference type="PANTHER" id="PTHR10631:SF3">
    <property type="entry name" value="TRNA (GUANINE(26)-N(2))-DIMETHYLTRANSFERASE"/>
    <property type="match status" value="1"/>
</dbReference>
<evidence type="ECO:0000256" key="1">
    <source>
        <dbReference type="ARBA" id="ARBA00022555"/>
    </source>
</evidence>
<dbReference type="InterPro" id="IPR042296">
    <property type="entry name" value="tRNA_met_Trm1_C"/>
</dbReference>
<comment type="caution">
    <text evidence="10">The sequence shown here is derived from an EMBL/GenBank/DDBJ whole genome shotgun (WGS) entry which is preliminary data.</text>
</comment>
<comment type="similarity">
    <text evidence="8 9">Belongs to the class I-like SAM-binding methyltransferase superfamily. Trm1 family.</text>
</comment>
<feature type="binding site" evidence="8">
    <location>
        <position position="34"/>
    </location>
    <ligand>
        <name>S-adenosyl-L-methionine</name>
        <dbReference type="ChEBI" id="CHEBI:59789"/>
    </ligand>
</feature>
<evidence type="ECO:0000313" key="10">
    <source>
        <dbReference type="EMBL" id="MWG34668.1"/>
    </source>
</evidence>
<keyword evidence="8" id="KW-0479">Metal-binding</keyword>
<dbReference type="EC" id="2.1.1.216" evidence="7 8"/>
<evidence type="ECO:0000313" key="11">
    <source>
        <dbReference type="Proteomes" id="UP000451471"/>
    </source>
</evidence>
<protein>
    <recommendedName>
        <fullName evidence="7 8">tRNA (guanine(26)-N(2))-dimethyltransferase</fullName>
        <ecNumber evidence="7 8">2.1.1.216</ecNumber>
    </recommendedName>
    <alternativeName>
        <fullName evidence="8">tRNA 2,2-dimethylguanosine-26 methyltransferase</fullName>
    </alternativeName>
    <alternativeName>
        <fullName evidence="8">tRNA(guanine-26,N(2)-N(2)) methyltransferase</fullName>
    </alternativeName>
    <alternativeName>
        <fullName evidence="8">tRNA(m(2,2)G26)dimethyltransferase</fullName>
    </alternativeName>
</protein>
<feature type="binding site" evidence="8">
    <location>
        <position position="63"/>
    </location>
    <ligand>
        <name>S-adenosyl-L-methionine</name>
        <dbReference type="ChEBI" id="CHEBI:59789"/>
    </ligand>
</feature>
<keyword evidence="3 8" id="KW-0808">Transferase</keyword>
<evidence type="ECO:0000256" key="3">
    <source>
        <dbReference type="ARBA" id="ARBA00022679"/>
    </source>
</evidence>
<evidence type="ECO:0000256" key="6">
    <source>
        <dbReference type="ARBA" id="ARBA00022884"/>
    </source>
</evidence>